<name>A0A2P2PFH6_RHIMU</name>
<proteinExistence type="predicted"/>
<sequence length="28" mass="3173">MLIDKDIHGYVHFGGFCEHCDSYSLSTP</sequence>
<accession>A0A2P2PFH6</accession>
<dbReference type="AlphaFoldDB" id="A0A2P2PFH6"/>
<protein>
    <submittedName>
        <fullName evidence="1">Uncharacterized protein</fullName>
    </submittedName>
</protein>
<evidence type="ECO:0000313" key="1">
    <source>
        <dbReference type="EMBL" id="MBX53488.1"/>
    </source>
</evidence>
<organism evidence="1">
    <name type="scientific">Rhizophora mucronata</name>
    <name type="common">Asiatic mangrove</name>
    <dbReference type="NCBI Taxonomy" id="61149"/>
    <lineage>
        <taxon>Eukaryota</taxon>
        <taxon>Viridiplantae</taxon>
        <taxon>Streptophyta</taxon>
        <taxon>Embryophyta</taxon>
        <taxon>Tracheophyta</taxon>
        <taxon>Spermatophyta</taxon>
        <taxon>Magnoliopsida</taxon>
        <taxon>eudicotyledons</taxon>
        <taxon>Gunneridae</taxon>
        <taxon>Pentapetalae</taxon>
        <taxon>rosids</taxon>
        <taxon>fabids</taxon>
        <taxon>Malpighiales</taxon>
        <taxon>Rhizophoraceae</taxon>
        <taxon>Rhizophora</taxon>
    </lineage>
</organism>
<reference evidence="1" key="1">
    <citation type="submission" date="2018-02" db="EMBL/GenBank/DDBJ databases">
        <title>Rhizophora mucronata_Transcriptome.</title>
        <authorList>
            <person name="Meera S.P."/>
            <person name="Sreeshan A."/>
            <person name="Augustine A."/>
        </authorList>
    </citation>
    <scope>NUCLEOTIDE SEQUENCE</scope>
    <source>
        <tissue evidence="1">Leaf</tissue>
    </source>
</reference>
<dbReference type="EMBL" id="GGEC01073004">
    <property type="protein sequence ID" value="MBX53488.1"/>
    <property type="molecule type" value="Transcribed_RNA"/>
</dbReference>